<dbReference type="InterPro" id="IPR011015">
    <property type="entry name" value="LEM/LEM-like_dom_sf"/>
</dbReference>
<reference evidence="9" key="1">
    <citation type="journal article" date="2024" name="Gigascience">
        <title>Chromosome-level genome of the poultry shaft louse Menopon gallinae provides insight into the host-switching and adaptive evolution of parasitic lice.</title>
        <authorList>
            <person name="Xu Y."/>
            <person name="Ma L."/>
            <person name="Liu S."/>
            <person name="Liang Y."/>
            <person name="Liu Q."/>
            <person name="He Z."/>
            <person name="Tian L."/>
            <person name="Duan Y."/>
            <person name="Cai W."/>
            <person name="Li H."/>
            <person name="Song F."/>
        </authorList>
    </citation>
    <scope>NUCLEOTIDE SEQUENCE</scope>
    <source>
        <strain evidence="9">Cailab_2023a</strain>
    </source>
</reference>
<dbReference type="SMART" id="SM01261">
    <property type="entry name" value="Thymopoietin"/>
    <property type="match status" value="1"/>
</dbReference>
<evidence type="ECO:0000259" key="8">
    <source>
        <dbReference type="PROSITE" id="PS50954"/>
    </source>
</evidence>
<dbReference type="CDD" id="cd12934">
    <property type="entry name" value="LEM"/>
    <property type="match status" value="1"/>
</dbReference>
<dbReference type="PROSITE" id="PS50954">
    <property type="entry name" value="LEM"/>
    <property type="match status" value="1"/>
</dbReference>
<evidence type="ECO:0000256" key="7">
    <source>
        <dbReference type="SAM" id="Phobius"/>
    </source>
</evidence>
<gene>
    <name evidence="9" type="ORF">PYX00_003751</name>
</gene>
<dbReference type="EMBL" id="JARGDH010000002">
    <property type="protein sequence ID" value="KAL0276093.1"/>
    <property type="molecule type" value="Genomic_DNA"/>
</dbReference>
<evidence type="ECO:0000313" key="9">
    <source>
        <dbReference type="EMBL" id="KAL0276093.1"/>
    </source>
</evidence>
<dbReference type="AlphaFoldDB" id="A0AAW2I2Y2"/>
<dbReference type="InterPro" id="IPR003887">
    <property type="entry name" value="LEM_dom"/>
</dbReference>
<dbReference type="GO" id="GO:0003677">
    <property type="term" value="F:DNA binding"/>
    <property type="evidence" value="ECO:0007669"/>
    <property type="project" value="UniProtKB-KW"/>
</dbReference>
<keyword evidence="7" id="KW-1133">Transmembrane helix</keyword>
<feature type="region of interest" description="Disordered" evidence="6">
    <location>
        <begin position="45"/>
        <end position="72"/>
    </location>
</feature>
<keyword evidence="2" id="KW-0488">Methylation</keyword>
<dbReference type="SUPFAM" id="SSF63451">
    <property type="entry name" value="LEM domain"/>
    <property type="match status" value="1"/>
</dbReference>
<dbReference type="Pfam" id="PF03020">
    <property type="entry name" value="LEM"/>
    <property type="match status" value="1"/>
</dbReference>
<dbReference type="Gene3D" id="1.10.720.40">
    <property type="match status" value="2"/>
</dbReference>
<dbReference type="InterPro" id="IPR051656">
    <property type="entry name" value="LEM_domain"/>
</dbReference>
<evidence type="ECO:0000256" key="5">
    <source>
        <dbReference type="ARBA" id="ARBA00023125"/>
    </source>
</evidence>
<dbReference type="PANTHER" id="PTHR12019">
    <property type="entry name" value="LAMINA-ASSOCIATED POLYPEPTIDE THYMOPOIETIN"/>
    <property type="match status" value="1"/>
</dbReference>
<dbReference type="GO" id="GO:0005635">
    <property type="term" value="C:nuclear envelope"/>
    <property type="evidence" value="ECO:0007669"/>
    <property type="project" value="UniProtKB-ARBA"/>
</dbReference>
<comment type="similarity">
    <text evidence="1">Belongs to the LEM family.</text>
</comment>
<keyword evidence="3" id="KW-0597">Phosphoprotein</keyword>
<evidence type="ECO:0000256" key="1">
    <source>
        <dbReference type="ARBA" id="ARBA00007744"/>
    </source>
</evidence>
<keyword evidence="7" id="KW-0472">Membrane</keyword>
<keyword evidence="5" id="KW-0238">DNA-binding</keyword>
<dbReference type="FunFam" id="1.10.720.40:FF:000001">
    <property type="entry name" value="LEM domain containing 2, isoform CRA_a"/>
    <property type="match status" value="1"/>
</dbReference>
<name>A0AAW2I2Y2_9NEOP</name>
<dbReference type="CDD" id="cd12935">
    <property type="entry name" value="LEM_like"/>
    <property type="match status" value="1"/>
</dbReference>
<feature type="region of interest" description="Disordered" evidence="6">
    <location>
        <begin position="149"/>
        <end position="176"/>
    </location>
</feature>
<dbReference type="InterPro" id="IPR013146">
    <property type="entry name" value="LEM-like_dom"/>
</dbReference>
<keyword evidence="4" id="KW-0007">Acetylation</keyword>
<evidence type="ECO:0000256" key="2">
    <source>
        <dbReference type="ARBA" id="ARBA00022481"/>
    </source>
</evidence>
<accession>A0AAW2I2Y2</accession>
<evidence type="ECO:0000256" key="6">
    <source>
        <dbReference type="SAM" id="MobiDB-lite"/>
    </source>
</evidence>
<proteinExistence type="inferred from homology"/>
<evidence type="ECO:0000256" key="4">
    <source>
        <dbReference type="ARBA" id="ARBA00022990"/>
    </source>
</evidence>
<dbReference type="PANTHER" id="PTHR12019:SF9">
    <property type="entry name" value="THYMOPOIETIN"/>
    <property type="match status" value="1"/>
</dbReference>
<keyword evidence="7" id="KW-0812">Transmembrane</keyword>
<dbReference type="SMART" id="SM00540">
    <property type="entry name" value="LEM"/>
    <property type="match status" value="1"/>
</dbReference>
<feature type="region of interest" description="Disordered" evidence="6">
    <location>
        <begin position="197"/>
        <end position="218"/>
    </location>
</feature>
<feature type="compositionally biased region" description="Low complexity" evidence="6">
    <location>
        <begin position="58"/>
        <end position="72"/>
    </location>
</feature>
<feature type="domain" description="LEM" evidence="8">
    <location>
        <begin position="76"/>
        <end position="120"/>
    </location>
</feature>
<sequence>MASLTIDQLKKSLTEQGIALPPAGSKKADYVRLYEQYSTLNENLGDFYSSDDENPPRKSSQTISSSSSPSKIESIIKEVERLTDDELYSQLKELGASIGPVLKNTRKVYEKKLVKLLGEWTKFSDSEVDLPSIKSSYKKVEYRESFGGRKGSVNRDSPFVSRDSPTSIEEPMTESPIEKKYSSYSYSEFDKKSPSLGIFPSESKSSKESNNNNKKSAIPTKTSSFKENIIAVLIVLAFILLILYLYFYQWSPSDPYKEIEEDAERELEHLSAKSVD</sequence>
<feature type="transmembrane region" description="Helical" evidence="7">
    <location>
        <begin position="229"/>
        <end position="247"/>
    </location>
</feature>
<evidence type="ECO:0000256" key="3">
    <source>
        <dbReference type="ARBA" id="ARBA00022553"/>
    </source>
</evidence>
<protein>
    <recommendedName>
        <fullName evidence="8">LEM domain-containing protein</fullName>
    </recommendedName>
</protein>
<comment type="caution">
    <text evidence="9">The sequence shown here is derived from an EMBL/GenBank/DDBJ whole genome shotgun (WGS) entry which is preliminary data.</text>
</comment>
<organism evidence="9">
    <name type="scientific">Menopon gallinae</name>
    <name type="common">poultry shaft louse</name>
    <dbReference type="NCBI Taxonomy" id="328185"/>
    <lineage>
        <taxon>Eukaryota</taxon>
        <taxon>Metazoa</taxon>
        <taxon>Ecdysozoa</taxon>
        <taxon>Arthropoda</taxon>
        <taxon>Hexapoda</taxon>
        <taxon>Insecta</taxon>
        <taxon>Pterygota</taxon>
        <taxon>Neoptera</taxon>
        <taxon>Paraneoptera</taxon>
        <taxon>Psocodea</taxon>
        <taxon>Troctomorpha</taxon>
        <taxon>Phthiraptera</taxon>
        <taxon>Amblycera</taxon>
        <taxon>Menoponidae</taxon>
        <taxon>Menopon</taxon>
    </lineage>
</organism>